<accession>A0A8H7BQF4</accession>
<feature type="domain" description="PXA" evidence="3">
    <location>
        <begin position="40"/>
        <end position="214"/>
    </location>
</feature>
<gene>
    <name evidence="4" type="ORF">EC973_006903</name>
</gene>
<dbReference type="AlphaFoldDB" id="A0A8H7BQF4"/>
<dbReference type="PROSITE" id="PS51207">
    <property type="entry name" value="PXA"/>
    <property type="match status" value="1"/>
</dbReference>
<proteinExistence type="inferred from homology"/>
<dbReference type="SMART" id="SM00313">
    <property type="entry name" value="PXA"/>
    <property type="match status" value="1"/>
</dbReference>
<evidence type="ECO:0000313" key="4">
    <source>
        <dbReference type="EMBL" id="KAF7727904.1"/>
    </source>
</evidence>
<comment type="similarity">
    <text evidence="1">Belongs to the sorting nexin family.</text>
</comment>
<keyword evidence="5" id="KW-1185">Reference proteome</keyword>
<sequence>MTEDSVPLRPLHLRILFPHILTLPKTDPRRLNAPADITCSKAIDLELYTYFALLVRDFIHPWYRFVTNDQDLAPEITKILVTVVQRLQKRLCEQVDWTELILIRAPKLLTLHYRDYRTAKARLHMAHAGGAASLEELFHGMQPHFAIQQQDEYLRILSDFILKTLLDPQDYSSSCVRHLVREILANLVLGSLVDALSDPYTIHLIICKLLVAYEPLVDQQEASGDFAKINFKHCREEELKPTIQVRLQEELEEAQTTPMGGPTPPPAKPSPDKKGLPMQLQRLQEKRREKGDEIVDAEPEDLKTQKQERRRFSFSYITLQVMLAPVRSLWLYLITAFTSSQERYQQVTRHKKKTRHMRLVEPIMQFLRVALLVEDRPVLQWAWQMVAMFVWPLIRVFGGGLLVDKFLEQTILHVISEGYIVFYLQLGRDLLWPDGVFISRSETPTALQREQLRVRAERLLTVSFPYRKQKEKKRSHGHTAKFRTVLFETNDLNELQSHIHDTIEPLQNKYINKHLMFLLVDLVASTILPELVEPNKDEADDR</sequence>
<reference evidence="4" key="1">
    <citation type="submission" date="2020-01" db="EMBL/GenBank/DDBJ databases">
        <title>Genome Sequencing of Three Apophysomyces-Like Fungal Strains Confirms a Novel Fungal Genus in the Mucoromycota with divergent Burkholderia-like Endosymbiotic Bacteria.</title>
        <authorList>
            <person name="Stajich J.E."/>
            <person name="Macias A.M."/>
            <person name="Carter-House D."/>
            <person name="Lovett B."/>
            <person name="Kasson L.R."/>
            <person name="Berry K."/>
            <person name="Grigoriev I."/>
            <person name="Chang Y."/>
            <person name="Spatafora J."/>
            <person name="Kasson M.T."/>
        </authorList>
    </citation>
    <scope>NUCLEOTIDE SEQUENCE</scope>
    <source>
        <strain evidence="4">NRRL A-21654</strain>
    </source>
</reference>
<evidence type="ECO:0000313" key="5">
    <source>
        <dbReference type="Proteomes" id="UP000605846"/>
    </source>
</evidence>
<dbReference type="InterPro" id="IPR013937">
    <property type="entry name" value="Sorting_nexin_C"/>
</dbReference>
<dbReference type="EMBL" id="JABAYA010000047">
    <property type="protein sequence ID" value="KAF7727904.1"/>
    <property type="molecule type" value="Genomic_DNA"/>
</dbReference>
<evidence type="ECO:0000259" key="3">
    <source>
        <dbReference type="PROSITE" id="PS51207"/>
    </source>
</evidence>
<dbReference type="InterPro" id="IPR003114">
    <property type="entry name" value="Phox_assoc"/>
</dbReference>
<evidence type="ECO:0000256" key="1">
    <source>
        <dbReference type="ARBA" id="ARBA00010883"/>
    </source>
</evidence>
<evidence type="ECO:0000256" key="2">
    <source>
        <dbReference type="SAM" id="MobiDB-lite"/>
    </source>
</evidence>
<dbReference type="OrthoDB" id="5582218at2759"/>
<dbReference type="Pfam" id="PF02194">
    <property type="entry name" value="PXA"/>
    <property type="match status" value="1"/>
</dbReference>
<feature type="region of interest" description="Disordered" evidence="2">
    <location>
        <begin position="253"/>
        <end position="276"/>
    </location>
</feature>
<protein>
    <recommendedName>
        <fullName evidence="3">PXA domain-containing protein</fullName>
    </recommendedName>
</protein>
<comment type="caution">
    <text evidence="4">The sequence shown here is derived from an EMBL/GenBank/DDBJ whole genome shotgun (WGS) entry which is preliminary data.</text>
</comment>
<dbReference type="Pfam" id="PF08628">
    <property type="entry name" value="Nexin_C"/>
    <property type="match status" value="1"/>
</dbReference>
<dbReference type="PANTHER" id="PTHR22775">
    <property type="entry name" value="SORTING NEXIN"/>
    <property type="match status" value="1"/>
</dbReference>
<dbReference type="GO" id="GO:0035091">
    <property type="term" value="F:phosphatidylinositol binding"/>
    <property type="evidence" value="ECO:0007669"/>
    <property type="project" value="TreeGrafter"/>
</dbReference>
<dbReference type="PANTHER" id="PTHR22775:SF3">
    <property type="entry name" value="SORTING NEXIN-13"/>
    <property type="match status" value="1"/>
</dbReference>
<name>A0A8H7BQF4_9FUNG</name>
<organism evidence="4 5">
    <name type="scientific">Apophysomyces ossiformis</name>
    <dbReference type="NCBI Taxonomy" id="679940"/>
    <lineage>
        <taxon>Eukaryota</taxon>
        <taxon>Fungi</taxon>
        <taxon>Fungi incertae sedis</taxon>
        <taxon>Mucoromycota</taxon>
        <taxon>Mucoromycotina</taxon>
        <taxon>Mucoromycetes</taxon>
        <taxon>Mucorales</taxon>
        <taxon>Mucorineae</taxon>
        <taxon>Mucoraceae</taxon>
        <taxon>Apophysomyces</taxon>
    </lineage>
</organism>
<dbReference type="Proteomes" id="UP000605846">
    <property type="component" value="Unassembled WGS sequence"/>
</dbReference>